<keyword evidence="3" id="KW-1185">Reference proteome</keyword>
<evidence type="ECO:0000313" key="3">
    <source>
        <dbReference type="Proteomes" id="UP000591941"/>
    </source>
</evidence>
<dbReference type="GeneID" id="93486071"/>
<accession>A0A841R308</accession>
<evidence type="ECO:0000313" key="2">
    <source>
        <dbReference type="EMBL" id="MBB6477761.1"/>
    </source>
</evidence>
<dbReference type="Proteomes" id="UP000591941">
    <property type="component" value="Unassembled WGS sequence"/>
</dbReference>
<evidence type="ECO:0000256" key="1">
    <source>
        <dbReference type="SAM" id="SignalP"/>
    </source>
</evidence>
<proteinExistence type="predicted"/>
<feature type="signal peptide" evidence="1">
    <location>
        <begin position="1"/>
        <end position="23"/>
    </location>
</feature>
<keyword evidence="1" id="KW-0732">Signal</keyword>
<protein>
    <recommendedName>
        <fullName evidence="4">POTRA domain-containing protein</fullName>
    </recommendedName>
</protein>
<comment type="caution">
    <text evidence="2">The sequence shown here is derived from an EMBL/GenBank/DDBJ whole genome shotgun (WGS) entry which is preliminary data.</text>
</comment>
<feature type="chain" id="PRO_5032650297" description="POTRA domain-containing protein" evidence="1">
    <location>
        <begin position="24"/>
        <end position="419"/>
    </location>
</feature>
<name>A0A841R308_9FIRM</name>
<sequence>MKRTKKTLVSMLTLLCVAGSAFAADYYDVRAFSVVDQTGSLSVRDRVHLNRAARPYAGGRISERDMNRLEDELERYLDSAYGRDVYDVAAADRTRSGRLDLYVRYDDNRRAHAKDQNAPAYMILEFEDETNSLTETQRSDIRGLLGRYTAGDTTAKLAEQARQSVQHYLDRAYGSRHYRVETKWLSSNAYRVIVRGDKNYQDTQREYYFSANYNLRDFSGQLTHRDQWLIAERIQDATDGLRTGANEDRFARRYAAAAKQAVAEYLDQTYGRDRFDVDVVRVQTGHKNRFEFRIDVKAKQGDRQKVDVIFELRDRTSDLTNRDRSEIRRILDSYATGRDAERLAQHAAADVERYLERAYGYRAYDVSYERVNAHVYRIEIASDRADDRRPEWLEDGVGRIIWDILEGVDGWPGRGRADD</sequence>
<gene>
    <name evidence="2" type="ORF">HNR45_000794</name>
</gene>
<dbReference type="EMBL" id="JACHHI010000003">
    <property type="protein sequence ID" value="MBB6477761.1"/>
    <property type="molecule type" value="Genomic_DNA"/>
</dbReference>
<organism evidence="2 3">
    <name type="scientific">Negativicoccus succinicivorans</name>
    <dbReference type="NCBI Taxonomy" id="620903"/>
    <lineage>
        <taxon>Bacteria</taxon>
        <taxon>Bacillati</taxon>
        <taxon>Bacillota</taxon>
        <taxon>Negativicutes</taxon>
        <taxon>Veillonellales</taxon>
        <taxon>Veillonellaceae</taxon>
        <taxon>Negativicoccus</taxon>
    </lineage>
</organism>
<dbReference type="RefSeq" id="WP_159822725.1">
    <property type="nucleotide sequence ID" value="NZ_CABWNB010000002.1"/>
</dbReference>
<dbReference type="AlphaFoldDB" id="A0A841R308"/>
<reference evidence="2 3" key="1">
    <citation type="submission" date="2020-08" db="EMBL/GenBank/DDBJ databases">
        <title>Genomic Encyclopedia of Type Strains, Phase IV (KMG-IV): sequencing the most valuable type-strain genomes for metagenomic binning, comparative biology and taxonomic classification.</title>
        <authorList>
            <person name="Goeker M."/>
        </authorList>
    </citation>
    <scope>NUCLEOTIDE SEQUENCE [LARGE SCALE GENOMIC DNA]</scope>
    <source>
        <strain evidence="2 3">DSM 21255</strain>
    </source>
</reference>
<evidence type="ECO:0008006" key="4">
    <source>
        <dbReference type="Google" id="ProtNLM"/>
    </source>
</evidence>